<keyword evidence="10 12" id="KW-0472">Membrane</keyword>
<reference evidence="16 17" key="1">
    <citation type="submission" date="2016-10" db="EMBL/GenBank/DDBJ databases">
        <authorList>
            <person name="de Groot N.N."/>
        </authorList>
    </citation>
    <scope>NUCLEOTIDE SEQUENCE [LARGE SCALE GENOMIC DNA]</scope>
    <source>
        <strain evidence="16 17">CGMCC 4.1877</strain>
    </source>
</reference>
<evidence type="ECO:0000259" key="15">
    <source>
        <dbReference type="Pfam" id="PF18075"/>
    </source>
</evidence>
<dbReference type="GO" id="GO:0005886">
    <property type="term" value="C:plasma membrane"/>
    <property type="evidence" value="ECO:0007669"/>
    <property type="project" value="UniProtKB-SubCell"/>
</dbReference>
<dbReference type="InterPro" id="IPR004513">
    <property type="entry name" value="FtsX"/>
</dbReference>
<dbReference type="InterPro" id="IPR047929">
    <property type="entry name" value="FtsX_actino"/>
</dbReference>
<dbReference type="EMBL" id="FOUY01000005">
    <property type="protein sequence ID" value="SFM93007.1"/>
    <property type="molecule type" value="Genomic_DNA"/>
</dbReference>
<dbReference type="OrthoDB" id="9812531at2"/>
<evidence type="ECO:0000256" key="3">
    <source>
        <dbReference type="ARBA" id="ARBA00007379"/>
    </source>
</evidence>
<feature type="domain" description="ABC3 transporter permease C-terminal" evidence="14">
    <location>
        <begin position="178"/>
        <end position="284"/>
    </location>
</feature>
<evidence type="ECO:0000259" key="14">
    <source>
        <dbReference type="Pfam" id="PF02687"/>
    </source>
</evidence>
<protein>
    <recommendedName>
        <fullName evidence="5 12">Cell division protein FtsX</fullName>
    </recommendedName>
</protein>
<feature type="transmembrane region" description="Helical" evidence="13">
    <location>
        <begin position="271"/>
        <end position="294"/>
    </location>
</feature>
<dbReference type="PANTHER" id="PTHR47755">
    <property type="entry name" value="CELL DIVISION PROTEIN FTSX"/>
    <property type="match status" value="1"/>
</dbReference>
<evidence type="ECO:0000256" key="13">
    <source>
        <dbReference type="SAM" id="Phobius"/>
    </source>
</evidence>
<dbReference type="Pfam" id="PF18075">
    <property type="entry name" value="FtsX_ECD"/>
    <property type="match status" value="1"/>
</dbReference>
<keyword evidence="8 13" id="KW-0812">Transmembrane</keyword>
<evidence type="ECO:0000313" key="17">
    <source>
        <dbReference type="Proteomes" id="UP000199614"/>
    </source>
</evidence>
<evidence type="ECO:0000256" key="7">
    <source>
        <dbReference type="ARBA" id="ARBA00022618"/>
    </source>
</evidence>
<evidence type="ECO:0000256" key="6">
    <source>
        <dbReference type="ARBA" id="ARBA00022475"/>
    </source>
</evidence>
<comment type="subunit">
    <text evidence="4">Forms a membrane-associated complex with FtsE.</text>
</comment>
<comment type="function">
    <text evidence="1">Part of the ABC transporter FtsEX involved in cellular division.</text>
</comment>
<evidence type="ECO:0000256" key="10">
    <source>
        <dbReference type="ARBA" id="ARBA00023136"/>
    </source>
</evidence>
<evidence type="ECO:0000256" key="1">
    <source>
        <dbReference type="ARBA" id="ARBA00003552"/>
    </source>
</evidence>
<sequence length="300" mass="30788">MRPALLTREVSEGLRRNVTMTVAMVLTTAVTLMSVGAGLLVLRTIDDISALYTDRLEIQVALTADVSGSDPDCTGPTCASLQAALQAAPGVGAVSFESQDEAYTRFRELFAGQSVADVARPQSLPATLRVTLTDQEAGAAAATAAVEGRPGVRGVIDQRDVVGTLFDFLDGVRNVAFALAVVQALAAVLLISNTVQVSAFTRRTEVGVMRLVGATRWTTQLPFLVEAAIAGALGGALAGTGLVAAKYAVVDDLLAAIGQAGVVPPVRLGDVLVVSALLVPAGAVVAGITGYATLRAYVKV</sequence>
<feature type="transmembrane region" description="Helical" evidence="13">
    <location>
        <begin position="21"/>
        <end position="42"/>
    </location>
</feature>
<gene>
    <name evidence="16" type="ORF">SAMN05216207_100523</name>
</gene>
<keyword evidence="11 12" id="KW-0131">Cell cycle</keyword>
<feature type="domain" description="FtsX extracellular" evidence="15">
    <location>
        <begin position="57"/>
        <end position="155"/>
    </location>
</feature>
<organism evidence="16 17">
    <name type="scientific">Pseudonocardia ammonioxydans</name>
    <dbReference type="NCBI Taxonomy" id="260086"/>
    <lineage>
        <taxon>Bacteria</taxon>
        <taxon>Bacillati</taxon>
        <taxon>Actinomycetota</taxon>
        <taxon>Actinomycetes</taxon>
        <taxon>Pseudonocardiales</taxon>
        <taxon>Pseudonocardiaceae</taxon>
        <taxon>Pseudonocardia</taxon>
    </lineage>
</organism>
<keyword evidence="9 13" id="KW-1133">Transmembrane helix</keyword>
<evidence type="ECO:0000256" key="9">
    <source>
        <dbReference type="ARBA" id="ARBA00022989"/>
    </source>
</evidence>
<proteinExistence type="inferred from homology"/>
<dbReference type="PIRSF" id="PIRSF003097">
    <property type="entry name" value="FtsX"/>
    <property type="match status" value="1"/>
</dbReference>
<evidence type="ECO:0000256" key="5">
    <source>
        <dbReference type="ARBA" id="ARBA00021907"/>
    </source>
</evidence>
<dbReference type="GO" id="GO:0051301">
    <property type="term" value="P:cell division"/>
    <property type="evidence" value="ECO:0007669"/>
    <property type="project" value="UniProtKB-KW"/>
</dbReference>
<dbReference type="Proteomes" id="UP000199614">
    <property type="component" value="Unassembled WGS sequence"/>
</dbReference>
<dbReference type="STRING" id="260086.SAMN05216207_100523"/>
<dbReference type="Gene3D" id="3.30.70.3040">
    <property type="match status" value="1"/>
</dbReference>
<comment type="subcellular location">
    <subcellularLocation>
        <location evidence="2">Cell membrane</location>
        <topology evidence="2">Multi-pass membrane protein</topology>
    </subcellularLocation>
</comment>
<comment type="similarity">
    <text evidence="3 12">Belongs to the ABC-4 integral membrane protein family. FtsX subfamily.</text>
</comment>
<dbReference type="InterPro" id="IPR040690">
    <property type="entry name" value="FtsX_ECD"/>
</dbReference>
<dbReference type="Pfam" id="PF02687">
    <property type="entry name" value="FtsX"/>
    <property type="match status" value="1"/>
</dbReference>
<accession>A0A1I4UVF9</accession>
<feature type="transmembrane region" description="Helical" evidence="13">
    <location>
        <begin position="221"/>
        <end position="245"/>
    </location>
</feature>
<dbReference type="AlphaFoldDB" id="A0A1I4UVF9"/>
<keyword evidence="6 12" id="KW-1003">Cell membrane</keyword>
<keyword evidence="17" id="KW-1185">Reference proteome</keyword>
<evidence type="ECO:0000256" key="8">
    <source>
        <dbReference type="ARBA" id="ARBA00022692"/>
    </source>
</evidence>
<dbReference type="InterPro" id="IPR003838">
    <property type="entry name" value="ABC3_permease_C"/>
</dbReference>
<evidence type="ECO:0000313" key="16">
    <source>
        <dbReference type="EMBL" id="SFM93007.1"/>
    </source>
</evidence>
<dbReference type="NCBIfam" id="NF038346">
    <property type="entry name" value="FtsX_actino"/>
    <property type="match status" value="1"/>
</dbReference>
<keyword evidence="7 12" id="KW-0132">Cell division</keyword>
<evidence type="ECO:0000256" key="4">
    <source>
        <dbReference type="ARBA" id="ARBA00011160"/>
    </source>
</evidence>
<dbReference type="PANTHER" id="PTHR47755:SF1">
    <property type="entry name" value="CELL DIVISION PROTEIN FTSX"/>
    <property type="match status" value="1"/>
</dbReference>
<evidence type="ECO:0000256" key="2">
    <source>
        <dbReference type="ARBA" id="ARBA00004651"/>
    </source>
</evidence>
<evidence type="ECO:0000256" key="12">
    <source>
        <dbReference type="PIRNR" id="PIRNR003097"/>
    </source>
</evidence>
<evidence type="ECO:0000256" key="11">
    <source>
        <dbReference type="ARBA" id="ARBA00023306"/>
    </source>
</evidence>
<dbReference type="RefSeq" id="WP_093338806.1">
    <property type="nucleotide sequence ID" value="NZ_FOUY01000005.1"/>
</dbReference>
<feature type="transmembrane region" description="Helical" evidence="13">
    <location>
        <begin position="175"/>
        <end position="200"/>
    </location>
</feature>
<name>A0A1I4UVF9_PSUAM</name>